<evidence type="ECO:0000259" key="8">
    <source>
        <dbReference type="PROSITE" id="PS50847"/>
    </source>
</evidence>
<dbReference type="EMBL" id="CP025299">
    <property type="protein sequence ID" value="AUG28546.1"/>
    <property type="molecule type" value="Genomic_DNA"/>
</dbReference>
<dbReference type="CDD" id="cd00161">
    <property type="entry name" value="beta-trefoil_Ricin-like"/>
    <property type="match status" value="1"/>
</dbReference>
<dbReference type="KEGG" id="mhos:CXR34_03095"/>
<keyword evidence="4" id="KW-0572">Peptidoglycan-anchor</keyword>
<feature type="compositionally biased region" description="Pro residues" evidence="5">
    <location>
        <begin position="1193"/>
        <end position="1209"/>
    </location>
</feature>
<feature type="transmembrane region" description="Helical" evidence="6">
    <location>
        <begin position="1341"/>
        <end position="1361"/>
    </location>
</feature>
<dbReference type="InterPro" id="IPR011081">
    <property type="entry name" value="Big_4"/>
</dbReference>
<feature type="region of interest" description="Disordered" evidence="5">
    <location>
        <begin position="1174"/>
        <end position="1237"/>
    </location>
</feature>
<gene>
    <name evidence="9" type="ORF">CXR34_03095</name>
</gene>
<dbReference type="InterPro" id="IPR000772">
    <property type="entry name" value="Ricin_B_lectin"/>
</dbReference>
<dbReference type="SUPFAM" id="SSF49785">
    <property type="entry name" value="Galactose-binding domain-like"/>
    <property type="match status" value="1"/>
</dbReference>
<organism evidence="9 10">
    <name type="scientific">Microbacterium hominis</name>
    <dbReference type="NCBI Taxonomy" id="162426"/>
    <lineage>
        <taxon>Bacteria</taxon>
        <taxon>Bacillati</taxon>
        <taxon>Actinomycetota</taxon>
        <taxon>Actinomycetes</taxon>
        <taxon>Micrococcales</taxon>
        <taxon>Microbacteriaceae</taxon>
        <taxon>Microbacterium</taxon>
    </lineage>
</organism>
<keyword evidence="2" id="KW-0964">Secreted</keyword>
<dbReference type="Gene3D" id="2.60.120.260">
    <property type="entry name" value="Galactose-binding domain-like"/>
    <property type="match status" value="1"/>
</dbReference>
<keyword evidence="1" id="KW-0134">Cell wall</keyword>
<reference evidence="9 10" key="1">
    <citation type="submission" date="2017-12" db="EMBL/GenBank/DDBJ databases">
        <title>Isolation and characterization of estrogens degradatiion strain Microbacterium hominis SJTG1.</title>
        <authorList>
            <person name="Xiong W."/>
            <person name="Yin C."/>
            <person name="Zheng D."/>
            <person name="Liang R."/>
        </authorList>
    </citation>
    <scope>NUCLEOTIDE SEQUENCE [LARGE SCALE GENOMIC DNA]</scope>
    <source>
        <strain evidence="9 10">SJTG1</strain>
    </source>
</reference>
<evidence type="ECO:0000256" key="5">
    <source>
        <dbReference type="SAM" id="MobiDB-lite"/>
    </source>
</evidence>
<dbReference type="InterPro" id="IPR039743">
    <property type="entry name" value="6GAL/EXGAL"/>
</dbReference>
<evidence type="ECO:0000256" key="3">
    <source>
        <dbReference type="ARBA" id="ARBA00022729"/>
    </source>
</evidence>
<dbReference type="Gene3D" id="3.20.20.80">
    <property type="entry name" value="Glycosidases"/>
    <property type="match status" value="1"/>
</dbReference>
<evidence type="ECO:0000313" key="9">
    <source>
        <dbReference type="EMBL" id="AUG28546.1"/>
    </source>
</evidence>
<dbReference type="SUPFAM" id="SSF50370">
    <property type="entry name" value="Ricin B-like lectins"/>
    <property type="match status" value="1"/>
</dbReference>
<proteinExistence type="predicted"/>
<dbReference type="InterPro" id="IPR035992">
    <property type="entry name" value="Ricin_B-like_lectins"/>
</dbReference>
<name>A0A2K9DN32_9MICO</name>
<dbReference type="Proteomes" id="UP000233276">
    <property type="component" value="Chromosome"/>
</dbReference>
<evidence type="ECO:0000256" key="1">
    <source>
        <dbReference type="ARBA" id="ARBA00022512"/>
    </source>
</evidence>
<evidence type="ECO:0000256" key="4">
    <source>
        <dbReference type="ARBA" id="ARBA00023088"/>
    </source>
</evidence>
<evidence type="ECO:0000313" key="10">
    <source>
        <dbReference type="Proteomes" id="UP000233276"/>
    </source>
</evidence>
<feature type="compositionally biased region" description="Low complexity" evidence="5">
    <location>
        <begin position="1210"/>
        <end position="1237"/>
    </location>
</feature>
<dbReference type="GO" id="GO:0004553">
    <property type="term" value="F:hydrolase activity, hydrolyzing O-glycosyl compounds"/>
    <property type="evidence" value="ECO:0007669"/>
    <property type="project" value="InterPro"/>
</dbReference>
<dbReference type="Pfam" id="PF14200">
    <property type="entry name" value="RicinB_lectin_2"/>
    <property type="match status" value="1"/>
</dbReference>
<dbReference type="PANTHER" id="PTHR42767:SF1">
    <property type="entry name" value="ENDO-BETA-1,6-GALACTANASE-LIKE DOMAIN-CONTAINING PROTEIN"/>
    <property type="match status" value="1"/>
</dbReference>
<dbReference type="SUPFAM" id="SSF51445">
    <property type="entry name" value="(Trans)glycosidases"/>
    <property type="match status" value="1"/>
</dbReference>
<dbReference type="InterPro" id="IPR017853">
    <property type="entry name" value="GH"/>
</dbReference>
<feature type="domain" description="Gram-positive cocci surface proteins LPxTG" evidence="8">
    <location>
        <begin position="1334"/>
        <end position="1369"/>
    </location>
</feature>
<dbReference type="Pfam" id="PF07532">
    <property type="entry name" value="Big_4"/>
    <property type="match status" value="1"/>
</dbReference>
<evidence type="ECO:0000256" key="6">
    <source>
        <dbReference type="SAM" id="Phobius"/>
    </source>
</evidence>
<keyword evidence="6" id="KW-0812">Transmembrane</keyword>
<evidence type="ECO:0000256" key="2">
    <source>
        <dbReference type="ARBA" id="ARBA00022525"/>
    </source>
</evidence>
<dbReference type="Gene3D" id="2.60.40.2700">
    <property type="match status" value="1"/>
</dbReference>
<feature type="chain" id="PRO_5014979114" description="Gram-positive cocci surface proteins LPxTG domain-containing protein" evidence="7">
    <location>
        <begin position="33"/>
        <end position="1369"/>
    </location>
</feature>
<keyword evidence="6" id="KW-1133">Transmembrane helix</keyword>
<keyword evidence="3 7" id="KW-0732">Signal</keyword>
<dbReference type="InterPro" id="IPR008979">
    <property type="entry name" value="Galactose-bd-like_sf"/>
</dbReference>
<evidence type="ECO:0000256" key="7">
    <source>
        <dbReference type="SAM" id="SignalP"/>
    </source>
</evidence>
<protein>
    <recommendedName>
        <fullName evidence="8">Gram-positive cocci surface proteins LPxTG domain-containing protein</fullName>
    </recommendedName>
</protein>
<dbReference type="PANTHER" id="PTHR42767">
    <property type="entry name" value="ENDO-BETA-1,6-GALACTANASE"/>
    <property type="match status" value="1"/>
</dbReference>
<keyword evidence="6" id="KW-0472">Membrane</keyword>
<sequence length="1369" mass="140919">MKSPGLIALAAVTALGVTGLVAPLAAPEPAVAASAVTITPNPAYASEAFEGWGTSLVWFANATGGYPEQVRQDLLEKVFGEDGLNLNIARYNIGGGNATDVPSYLRPGGAVDGWWNPDLNASDASGPITSTYADRARYAAAWNPDDPDAFDWNADSTQRWWIEALKDKITKWEAFSNSPPYFLTQSGYVSGGINNATSEQLAPADMDKFAGYLVKVVEHLEETYGIQFDSLDPFNEPNTNYWGTTIPQGATWPSSASRQEGAHIGPQRQDQMIQALAARLAAPGTTTDVPISAMDETNPSTFVTNWNGWSQTSRDEVSQLNVHTYGTSNRTMVRDIAKTSDKPLWMSEVEGNWDSSNAGFNQTNIDNGLGMAGHMIDDLRELEPRAWVFWQPVEDLYNMQKVEKTNWGSVFIDFDCNAQNQSARRLADGDADASCKVLTNAKYNTIRNFTHYIRPGDHIVPTNDTQTTAAVTAAGDGVNLVHVNTEASARTVRLDLSNFGQIAPGAKVTPIVTTQSPADAVEQNALVRGSDVAIDPLTRTATLTVPAKSVTTFVVSGVSGVAAAAPAVKDGATYQLLGTQSGKALTVQNAALTIRSSATTADAATAQTWTAVSLSGAGTDRQRVLLRSGDGRYLASSGTSLTLATESAEQAAADPAAQWVPNTLDGRSYSFLNVASTRVLDVNGGGTSDGTSVGLWTSNNGANQSWTLAPTAIDTVANVTVTTEAGVAPTLPGTVQVRYLGGLTRTAAVTWDLSGHDWSAGTTEVAGSGTDLFGAPFTARALVDVGAFTAAVPVSLTTYAGTTLDAVSAAAPPTVPLEVRTGGATVAAPVTWSWDAVTDAELAAPGTVRVPGTVAVPGGGTLDAVLTVIVTTPTEKNVAPTSTPTATYTESGYPATRTINGVTTDKGWSNWRGGTLNASDTLTYALSAPTPVTHVKVYFKRDGGTSWAQTMHIDHRLGTGEWVIGDTITVGTPATGDPQVDVPVDAASADQVRVVMNAYPNTHLIVSEVEIYAPAASPSEVADLARLTVGSASVKDFSADTTAYEVAVAGSAWPVVSATAVDQDASVRVVQPGDGQGTATVTVTAPSGAQKSYTVTVARAAVLSGVTIGGTPTVGAALSAVPGTVDPATADLAYVWQRDGVAIDGADGAQYTVTTDDVGHELTVVATATAPGFTAGTATSDAVTGQPGTATPTPTPTATPTPTPTPTATPEPTGSPTASPSPSATATSAPGTSTPTEADLTTALEGRISGPASIAAGSTVSVQVGADRAGQQVAAWLFSTPRALGAATVSAAGTIPVTVPLDAVAGAHRLAVTDAAGTVIGWYAVTVTAPPTTLATTGATAPFALALTVAVLLLIAGAALVRRRRPARG</sequence>
<accession>A0A2K9DN32</accession>
<dbReference type="Gene3D" id="2.80.10.50">
    <property type="match status" value="1"/>
</dbReference>
<feature type="signal peptide" evidence="7">
    <location>
        <begin position="1"/>
        <end position="32"/>
    </location>
</feature>
<dbReference type="PROSITE" id="PS50231">
    <property type="entry name" value="RICIN_B_LECTIN"/>
    <property type="match status" value="1"/>
</dbReference>
<dbReference type="PROSITE" id="PS50847">
    <property type="entry name" value="GRAM_POS_ANCHORING"/>
    <property type="match status" value="1"/>
</dbReference>
<dbReference type="RefSeq" id="WP_101305522.1">
    <property type="nucleotide sequence ID" value="NZ_CP025299.1"/>
</dbReference>
<dbReference type="InterPro" id="IPR019931">
    <property type="entry name" value="LPXTG_anchor"/>
</dbReference>